<dbReference type="EMBL" id="AAPH01000002">
    <property type="protein sequence ID" value="EAS45133.1"/>
    <property type="molecule type" value="Genomic_DNA"/>
</dbReference>
<name>Q1Z8H5_9GAMM</name>
<keyword evidence="1" id="KW-0812">Transmembrane</keyword>
<keyword evidence="1" id="KW-0472">Membrane</keyword>
<sequence length="87" mass="9662">MLIDSAISLIVSLLAFIKQNRCDSYSPKKSVKKSAPGVVERNSVRTDFTFVKGVNRELMPTAGGSAFQLMNWLPILFVFLLLLDKSV</sequence>
<evidence type="ECO:0000256" key="1">
    <source>
        <dbReference type="SAM" id="Phobius"/>
    </source>
</evidence>
<dbReference type="Proteomes" id="UP000003789">
    <property type="component" value="Unassembled WGS sequence"/>
</dbReference>
<organism evidence="2 3">
    <name type="scientific">Photobacterium profundum 3TCK</name>
    <dbReference type="NCBI Taxonomy" id="314280"/>
    <lineage>
        <taxon>Bacteria</taxon>
        <taxon>Pseudomonadati</taxon>
        <taxon>Pseudomonadota</taxon>
        <taxon>Gammaproteobacteria</taxon>
        <taxon>Vibrionales</taxon>
        <taxon>Vibrionaceae</taxon>
        <taxon>Photobacterium</taxon>
    </lineage>
</organism>
<gene>
    <name evidence="2" type="ORF">P3TCK_21655</name>
</gene>
<accession>Q1Z8H5</accession>
<reference evidence="2 3" key="1">
    <citation type="submission" date="2006-03" db="EMBL/GenBank/DDBJ databases">
        <authorList>
            <person name="Bartlett D.H."/>
            <person name="Valle G."/>
            <person name="Lauro F.M."/>
            <person name="Vezzi A."/>
            <person name="Simonato F."/>
            <person name="Eloe E."/>
            <person name="Vitulo N."/>
            <person name="Stratton T.K."/>
            <person name="D'angelo M."/>
            <person name="Ferriera S."/>
            <person name="Johnson J."/>
            <person name="Kravitz S."/>
            <person name="Beeson K."/>
            <person name="Sutton G."/>
            <person name="Rogers Y."/>
            <person name="Friedman R."/>
            <person name="Frazier M."/>
            <person name="Venter J.C."/>
        </authorList>
    </citation>
    <scope>NUCLEOTIDE SEQUENCE [LARGE SCALE GENOMIC DNA]</scope>
    <source>
        <strain evidence="2 3">3TCK</strain>
    </source>
</reference>
<dbReference type="AlphaFoldDB" id="Q1Z8H5"/>
<keyword evidence="1" id="KW-1133">Transmembrane helix</keyword>
<feature type="transmembrane region" description="Helical" evidence="1">
    <location>
        <begin position="65"/>
        <end position="83"/>
    </location>
</feature>
<proteinExistence type="predicted"/>
<protein>
    <submittedName>
        <fullName evidence="2">Uncharacterized protein</fullName>
    </submittedName>
</protein>
<evidence type="ECO:0000313" key="3">
    <source>
        <dbReference type="Proteomes" id="UP000003789"/>
    </source>
</evidence>
<comment type="caution">
    <text evidence="2">The sequence shown here is derived from an EMBL/GenBank/DDBJ whole genome shotgun (WGS) entry which is preliminary data.</text>
</comment>
<evidence type="ECO:0000313" key="2">
    <source>
        <dbReference type="EMBL" id="EAS45133.1"/>
    </source>
</evidence>
<dbReference type="HOGENOM" id="CLU_2480647_0_0_6"/>